<dbReference type="EC" id="6.1.1.17" evidence="11"/>
<keyword evidence="5 11" id="KW-0436">Ligase</keyword>
<dbReference type="STRING" id="1838280.A6M21_06760"/>
<evidence type="ECO:0000256" key="6">
    <source>
        <dbReference type="ARBA" id="ARBA00022741"/>
    </source>
</evidence>
<evidence type="ECO:0000256" key="3">
    <source>
        <dbReference type="ARBA" id="ARBA00011245"/>
    </source>
</evidence>
<dbReference type="FunFam" id="3.40.50.620:FF:000007">
    <property type="entry name" value="Glutamate--tRNA ligase"/>
    <property type="match status" value="1"/>
</dbReference>
<accession>A0A1B7LGR2</accession>
<name>A0A1B7LGR2_9FIRM</name>
<dbReference type="InterPro" id="IPR020058">
    <property type="entry name" value="Glu/Gln-tRNA-synth_Ib_cat-dom"/>
</dbReference>
<dbReference type="GO" id="GO:0005524">
    <property type="term" value="F:ATP binding"/>
    <property type="evidence" value="ECO:0007669"/>
    <property type="project" value="UniProtKB-UniRule"/>
</dbReference>
<gene>
    <name evidence="11" type="primary">gltX</name>
    <name evidence="14" type="ORF">A6M21_06760</name>
</gene>
<dbReference type="InterPro" id="IPR004527">
    <property type="entry name" value="Glu-tRNA-ligase_bac/mito"/>
</dbReference>
<dbReference type="PANTHER" id="PTHR43311:SF2">
    <property type="entry name" value="GLUTAMATE--TRNA LIGASE, MITOCHONDRIAL-RELATED"/>
    <property type="match status" value="1"/>
</dbReference>
<keyword evidence="15" id="KW-1185">Reference proteome</keyword>
<dbReference type="AlphaFoldDB" id="A0A1B7LGR2"/>
<dbReference type="GO" id="GO:0006424">
    <property type="term" value="P:glutamyl-tRNA aminoacylation"/>
    <property type="evidence" value="ECO:0007669"/>
    <property type="project" value="UniProtKB-UniRule"/>
</dbReference>
<evidence type="ECO:0000256" key="10">
    <source>
        <dbReference type="ARBA" id="ARBA00048351"/>
    </source>
</evidence>
<evidence type="ECO:0000256" key="7">
    <source>
        <dbReference type="ARBA" id="ARBA00022840"/>
    </source>
</evidence>
<reference evidence="14 15" key="1">
    <citation type="submission" date="2016-04" db="EMBL/GenBank/DDBJ databases">
        <authorList>
            <person name="Evans L.H."/>
            <person name="Alamgir A."/>
            <person name="Owens N."/>
            <person name="Weber N.D."/>
            <person name="Virtaneva K."/>
            <person name="Barbian K."/>
            <person name="Babar A."/>
            <person name="Rosenke K."/>
        </authorList>
    </citation>
    <scope>NUCLEOTIDE SEQUENCE [LARGE SCALE GENOMIC DNA]</scope>
    <source>
        <strain evidence="14 15">LMa1</strain>
    </source>
</reference>
<dbReference type="InterPro" id="IPR045462">
    <property type="entry name" value="aa-tRNA-synth_I_cd-bd"/>
</dbReference>
<dbReference type="CDD" id="cd00808">
    <property type="entry name" value="GluRS_core"/>
    <property type="match status" value="1"/>
</dbReference>
<comment type="catalytic activity">
    <reaction evidence="10 11">
        <text>tRNA(Glu) + L-glutamate + ATP = L-glutamyl-tRNA(Glu) + AMP + diphosphate</text>
        <dbReference type="Rhea" id="RHEA:23540"/>
        <dbReference type="Rhea" id="RHEA-COMP:9663"/>
        <dbReference type="Rhea" id="RHEA-COMP:9680"/>
        <dbReference type="ChEBI" id="CHEBI:29985"/>
        <dbReference type="ChEBI" id="CHEBI:30616"/>
        <dbReference type="ChEBI" id="CHEBI:33019"/>
        <dbReference type="ChEBI" id="CHEBI:78442"/>
        <dbReference type="ChEBI" id="CHEBI:78520"/>
        <dbReference type="ChEBI" id="CHEBI:456215"/>
        <dbReference type="EC" id="6.1.1.17"/>
    </reaction>
</comment>
<keyword evidence="9 11" id="KW-0030">Aminoacyl-tRNA synthetase</keyword>
<proteinExistence type="inferred from homology"/>
<keyword evidence="7 11" id="KW-0067">ATP-binding</keyword>
<keyword evidence="4 11" id="KW-0963">Cytoplasm</keyword>
<dbReference type="InterPro" id="IPR008925">
    <property type="entry name" value="aa_tRNA-synth_I_cd-bd_sf"/>
</dbReference>
<feature type="short sequence motif" description="'HIGH' region" evidence="11">
    <location>
        <begin position="19"/>
        <end position="29"/>
    </location>
</feature>
<comment type="caution">
    <text evidence="11">Lacks conserved residue(s) required for the propagation of feature annotation.</text>
</comment>
<feature type="domain" description="Aminoacyl-tRNA synthetase class I anticodon-binding" evidence="13">
    <location>
        <begin position="343"/>
        <end position="490"/>
    </location>
</feature>
<evidence type="ECO:0000256" key="2">
    <source>
        <dbReference type="ARBA" id="ARBA00007894"/>
    </source>
</evidence>
<dbReference type="GO" id="GO:0005829">
    <property type="term" value="C:cytosol"/>
    <property type="evidence" value="ECO:0007669"/>
    <property type="project" value="TreeGrafter"/>
</dbReference>
<dbReference type="InterPro" id="IPR033910">
    <property type="entry name" value="GluRS_core"/>
</dbReference>
<dbReference type="InterPro" id="IPR014729">
    <property type="entry name" value="Rossmann-like_a/b/a_fold"/>
</dbReference>
<protein>
    <recommendedName>
        <fullName evidence="11">Glutamate--tRNA ligase</fullName>
        <ecNumber evidence="11">6.1.1.17</ecNumber>
    </recommendedName>
    <alternativeName>
        <fullName evidence="11">Glutamyl-tRNA synthetase</fullName>
        <shortName evidence="11">GluRS</shortName>
    </alternativeName>
</protein>
<organism evidence="14 15">
    <name type="scientific">Desulfotomaculum copahuensis</name>
    <dbReference type="NCBI Taxonomy" id="1838280"/>
    <lineage>
        <taxon>Bacteria</taxon>
        <taxon>Bacillati</taxon>
        <taxon>Bacillota</taxon>
        <taxon>Clostridia</taxon>
        <taxon>Eubacteriales</taxon>
        <taxon>Desulfotomaculaceae</taxon>
        <taxon>Desulfotomaculum</taxon>
    </lineage>
</organism>
<dbReference type="SUPFAM" id="SSF52374">
    <property type="entry name" value="Nucleotidylyl transferase"/>
    <property type="match status" value="1"/>
</dbReference>
<dbReference type="Proteomes" id="UP000078532">
    <property type="component" value="Unassembled WGS sequence"/>
</dbReference>
<feature type="short sequence motif" description="'KMSKS' region" evidence="11">
    <location>
        <begin position="260"/>
        <end position="264"/>
    </location>
</feature>
<comment type="function">
    <text evidence="11">Catalyzes the attachment of glutamate to tRNA(Glu) in a two-step reaction: glutamate is first activated by ATP to form Glu-AMP and then transferred to the acceptor end of tRNA(Glu).</text>
</comment>
<evidence type="ECO:0000256" key="8">
    <source>
        <dbReference type="ARBA" id="ARBA00022917"/>
    </source>
</evidence>
<comment type="caution">
    <text evidence="14">The sequence shown here is derived from an EMBL/GenBank/DDBJ whole genome shotgun (WGS) entry which is preliminary data.</text>
</comment>
<dbReference type="InterPro" id="IPR001412">
    <property type="entry name" value="aa-tRNA-synth_I_CS"/>
</dbReference>
<evidence type="ECO:0000256" key="1">
    <source>
        <dbReference type="ARBA" id="ARBA00004496"/>
    </source>
</evidence>
<evidence type="ECO:0000256" key="9">
    <source>
        <dbReference type="ARBA" id="ARBA00023146"/>
    </source>
</evidence>
<evidence type="ECO:0000256" key="4">
    <source>
        <dbReference type="ARBA" id="ARBA00022490"/>
    </source>
</evidence>
<dbReference type="GO" id="GO:0008270">
    <property type="term" value="F:zinc ion binding"/>
    <property type="evidence" value="ECO:0007669"/>
    <property type="project" value="InterPro"/>
</dbReference>
<dbReference type="PROSITE" id="PS00178">
    <property type="entry name" value="AA_TRNA_LIGASE_I"/>
    <property type="match status" value="1"/>
</dbReference>
<keyword evidence="6 11" id="KW-0547">Nucleotide-binding</keyword>
<dbReference type="PANTHER" id="PTHR43311">
    <property type="entry name" value="GLUTAMATE--TRNA LIGASE"/>
    <property type="match status" value="1"/>
</dbReference>
<dbReference type="NCBIfam" id="TIGR00464">
    <property type="entry name" value="gltX_bact"/>
    <property type="match status" value="1"/>
</dbReference>
<feature type="domain" description="Glutamyl/glutaminyl-tRNA synthetase class Ib catalytic" evidence="12">
    <location>
        <begin position="13"/>
        <end position="329"/>
    </location>
</feature>
<dbReference type="Pfam" id="PF19269">
    <property type="entry name" value="Anticodon_2"/>
    <property type="match status" value="1"/>
</dbReference>
<comment type="similarity">
    <text evidence="2 11">Belongs to the class-I aminoacyl-tRNA synthetase family. Glutamate--tRNA ligase type 1 subfamily.</text>
</comment>
<dbReference type="Gene3D" id="1.10.8.70">
    <property type="entry name" value="Glutamate-tRNA synthetase, class I, anticodon-binding domain 1"/>
    <property type="match status" value="1"/>
</dbReference>
<dbReference type="Gene3D" id="3.40.50.620">
    <property type="entry name" value="HUPs"/>
    <property type="match status" value="1"/>
</dbReference>
<dbReference type="EMBL" id="LYVF01000069">
    <property type="protein sequence ID" value="OAT85238.1"/>
    <property type="molecule type" value="Genomic_DNA"/>
</dbReference>
<evidence type="ECO:0000313" key="15">
    <source>
        <dbReference type="Proteomes" id="UP000078532"/>
    </source>
</evidence>
<evidence type="ECO:0000259" key="12">
    <source>
        <dbReference type="Pfam" id="PF00749"/>
    </source>
</evidence>
<dbReference type="HAMAP" id="MF_00022">
    <property type="entry name" value="Glu_tRNA_synth_type1"/>
    <property type="match status" value="1"/>
</dbReference>
<sequence length="495" mass="55179">MCVSRGGTLLPRVKVRFAPSPTGPLHIGGARSALFNWLYARHTGGSFLVRMEDTDRERSSRESEENILAALRWLGLDWDEGIGAGGPNGPYRQTERLDIYRGYAQQMLDAGLAYHCYCTEEELTAEREALLAKGEMPRYLGRCRNLSPQERARCEAAGRRPVLRFKVPAGQTVVVHDQVRGAVSFDCDGIGDFIIMKSDGIPTYNFAVVVDDHLMGITHVIRAEEHLPNTPRQILLYRALGWPEPEFAHVSLILGADRTKMSKRHGATSIEQYQELGYLPEALVNFLALLGWSPGGEDEVFSPEQLKELFTLDRVAKSPAVFDLEKLNWLNGHYIRQCPLERITDLAIPFLQKAGYITGEITPERYARLKSLVAAVRDYLSNLAEITQHVDIFFAQETPPVDDEARAVLTGEQVPAVLAALREKMVALNELDEETARMILKKLPRELGLGGKKVYMPLRVALTGRTHGPELYQVLPLLGPEKVAGRLARAAGRCS</sequence>
<dbReference type="SUPFAM" id="SSF48163">
    <property type="entry name" value="An anticodon-binding domain of class I aminoacyl-tRNA synthetases"/>
    <property type="match status" value="1"/>
</dbReference>
<comment type="subunit">
    <text evidence="3 11">Monomer.</text>
</comment>
<evidence type="ECO:0000313" key="14">
    <source>
        <dbReference type="EMBL" id="OAT85238.1"/>
    </source>
</evidence>
<comment type="subcellular location">
    <subcellularLocation>
        <location evidence="1 11">Cytoplasm</location>
    </subcellularLocation>
</comment>
<keyword evidence="8 11" id="KW-0648">Protein biosynthesis</keyword>
<dbReference type="Gene3D" id="1.10.10.350">
    <property type="match status" value="1"/>
</dbReference>
<dbReference type="Pfam" id="PF00749">
    <property type="entry name" value="tRNA-synt_1c"/>
    <property type="match status" value="1"/>
</dbReference>
<evidence type="ECO:0000256" key="5">
    <source>
        <dbReference type="ARBA" id="ARBA00022598"/>
    </source>
</evidence>
<evidence type="ECO:0000256" key="11">
    <source>
        <dbReference type="HAMAP-Rule" id="MF_00022"/>
    </source>
</evidence>
<dbReference type="InterPro" id="IPR020751">
    <property type="entry name" value="aa-tRNA-synth_I_codon-bd_sub2"/>
</dbReference>
<evidence type="ECO:0000259" key="13">
    <source>
        <dbReference type="Pfam" id="PF19269"/>
    </source>
</evidence>
<dbReference type="PRINTS" id="PR00987">
    <property type="entry name" value="TRNASYNTHGLU"/>
</dbReference>
<dbReference type="GO" id="GO:0004818">
    <property type="term" value="F:glutamate-tRNA ligase activity"/>
    <property type="evidence" value="ECO:0007669"/>
    <property type="project" value="UniProtKB-UniRule"/>
</dbReference>
<dbReference type="InterPro" id="IPR049940">
    <property type="entry name" value="GluQ/Sye"/>
</dbReference>
<feature type="binding site" evidence="11">
    <location>
        <position position="263"/>
    </location>
    <ligand>
        <name>ATP</name>
        <dbReference type="ChEBI" id="CHEBI:30616"/>
    </ligand>
</feature>
<dbReference type="InterPro" id="IPR000924">
    <property type="entry name" value="Glu/Gln-tRNA-synth"/>
</dbReference>
<dbReference type="OrthoDB" id="9807503at2"/>
<dbReference type="InterPro" id="IPR020752">
    <property type="entry name" value="Glu-tRNA-synth_I_codon-bd_sub1"/>
</dbReference>
<dbReference type="GO" id="GO:0000049">
    <property type="term" value="F:tRNA binding"/>
    <property type="evidence" value="ECO:0007669"/>
    <property type="project" value="InterPro"/>
</dbReference>